<dbReference type="Proteomes" id="UP000235464">
    <property type="component" value="Chromosome I"/>
</dbReference>
<sequence>MSVHGEEFVAVHRHALRGAEAVRDRYQLAFVHGMVEAFGQVPVAGS</sequence>
<keyword evidence="2" id="KW-1185">Reference proteome</keyword>
<gene>
    <name evidence="1" type="ORF">SCNRRL3882_3854</name>
</gene>
<organism evidence="1 2">
    <name type="scientific">Streptomyces chartreusis NRRL 3882</name>
    <dbReference type="NCBI Taxonomy" id="1079985"/>
    <lineage>
        <taxon>Bacteria</taxon>
        <taxon>Bacillati</taxon>
        <taxon>Actinomycetota</taxon>
        <taxon>Actinomycetes</taxon>
        <taxon>Kitasatosporales</taxon>
        <taxon>Streptomycetaceae</taxon>
        <taxon>Streptomyces</taxon>
    </lineage>
</organism>
<dbReference type="RefSeq" id="WP_324604430.1">
    <property type="nucleotide sequence ID" value="NZ_LT962942.1"/>
</dbReference>
<dbReference type="AlphaFoldDB" id="A0A2N9BAL6"/>
<accession>A0A2N9BAL6</accession>
<name>A0A2N9BAL6_STRCX</name>
<protein>
    <submittedName>
        <fullName evidence="1">Uncharacterized protein</fullName>
    </submittedName>
</protein>
<evidence type="ECO:0000313" key="1">
    <source>
        <dbReference type="EMBL" id="SOR80399.1"/>
    </source>
</evidence>
<dbReference type="EMBL" id="LT963352">
    <property type="protein sequence ID" value="SOR80399.1"/>
    <property type="molecule type" value="Genomic_DNA"/>
</dbReference>
<proteinExistence type="predicted"/>
<evidence type="ECO:0000313" key="2">
    <source>
        <dbReference type="Proteomes" id="UP000235464"/>
    </source>
</evidence>
<reference evidence="2" key="1">
    <citation type="submission" date="2017-11" db="EMBL/GenBank/DDBJ databases">
        <authorList>
            <person name="Wibberg D."/>
        </authorList>
    </citation>
    <scope>NUCLEOTIDE SEQUENCE [LARGE SCALE GENOMIC DNA]</scope>
</reference>